<evidence type="ECO:0000256" key="3">
    <source>
        <dbReference type="ARBA" id="ARBA00022475"/>
    </source>
</evidence>
<dbReference type="KEGG" id="ddu:GF1_29770"/>
<dbReference type="PANTHER" id="PTHR43302:SF5">
    <property type="entry name" value="TRANSPORTER ARSB-RELATED"/>
    <property type="match status" value="1"/>
</dbReference>
<feature type="transmembrane region" description="Helical" evidence="7">
    <location>
        <begin position="241"/>
        <end position="258"/>
    </location>
</feature>
<keyword evidence="10" id="KW-1185">Reference proteome</keyword>
<evidence type="ECO:0000256" key="2">
    <source>
        <dbReference type="ARBA" id="ARBA00022448"/>
    </source>
</evidence>
<evidence type="ECO:0000256" key="5">
    <source>
        <dbReference type="ARBA" id="ARBA00022989"/>
    </source>
</evidence>
<evidence type="ECO:0000256" key="6">
    <source>
        <dbReference type="ARBA" id="ARBA00023136"/>
    </source>
</evidence>
<dbReference type="EMBL" id="AP024233">
    <property type="protein sequence ID" value="BCO10601.1"/>
    <property type="molecule type" value="Genomic_DNA"/>
</dbReference>
<dbReference type="Proteomes" id="UP001063350">
    <property type="component" value="Chromosome"/>
</dbReference>
<feature type="transmembrane region" description="Helical" evidence="7">
    <location>
        <begin position="338"/>
        <end position="358"/>
    </location>
</feature>
<organism evidence="9 10">
    <name type="scientific">Desulfolithobacter dissulfuricans</name>
    <dbReference type="NCBI Taxonomy" id="2795293"/>
    <lineage>
        <taxon>Bacteria</taxon>
        <taxon>Pseudomonadati</taxon>
        <taxon>Thermodesulfobacteriota</taxon>
        <taxon>Desulfobulbia</taxon>
        <taxon>Desulfobulbales</taxon>
        <taxon>Desulfobulbaceae</taxon>
        <taxon>Desulfolithobacter</taxon>
    </lineage>
</organism>
<feature type="transmembrane region" description="Helical" evidence="7">
    <location>
        <begin position="200"/>
        <end position="229"/>
    </location>
</feature>
<feature type="transmembrane region" description="Helical" evidence="7">
    <location>
        <begin position="13"/>
        <end position="36"/>
    </location>
</feature>
<evidence type="ECO:0000313" key="9">
    <source>
        <dbReference type="EMBL" id="BCO10601.1"/>
    </source>
</evidence>
<evidence type="ECO:0000259" key="8">
    <source>
        <dbReference type="Pfam" id="PF03600"/>
    </source>
</evidence>
<dbReference type="PANTHER" id="PTHR43302">
    <property type="entry name" value="TRANSPORTER ARSB-RELATED"/>
    <property type="match status" value="1"/>
</dbReference>
<keyword evidence="3" id="KW-1003">Cell membrane</keyword>
<keyword evidence="4 7" id="KW-0812">Transmembrane</keyword>
<reference evidence="9" key="1">
    <citation type="submission" date="2020-12" db="EMBL/GenBank/DDBJ databases">
        <title>Desulfobium dissulfuricans gen. nov., sp. nov., a novel mesophilic, sulfate-reducing bacterium isolated from a deep-sea hydrothermal vent.</title>
        <authorList>
            <person name="Hashimoto Y."/>
            <person name="Tame A."/>
            <person name="Sawayama S."/>
            <person name="Miyazaki J."/>
            <person name="Takai K."/>
            <person name="Nakagawa S."/>
        </authorList>
    </citation>
    <scope>NUCLEOTIDE SEQUENCE</scope>
    <source>
        <strain evidence="9">GF1</strain>
    </source>
</reference>
<feature type="transmembrane region" description="Helical" evidence="7">
    <location>
        <begin position="90"/>
        <end position="114"/>
    </location>
</feature>
<dbReference type="GO" id="GO:0055085">
    <property type="term" value="P:transmembrane transport"/>
    <property type="evidence" value="ECO:0007669"/>
    <property type="project" value="InterPro"/>
</dbReference>
<proteinExistence type="predicted"/>
<keyword evidence="5 7" id="KW-1133">Transmembrane helix</keyword>
<evidence type="ECO:0000313" key="10">
    <source>
        <dbReference type="Proteomes" id="UP001063350"/>
    </source>
</evidence>
<dbReference type="Pfam" id="PF03600">
    <property type="entry name" value="CitMHS"/>
    <property type="match status" value="1"/>
</dbReference>
<feature type="transmembrane region" description="Helical" evidence="7">
    <location>
        <begin position="159"/>
        <end position="180"/>
    </location>
</feature>
<keyword evidence="2" id="KW-0813">Transport</keyword>
<evidence type="ECO:0000256" key="1">
    <source>
        <dbReference type="ARBA" id="ARBA00004651"/>
    </source>
</evidence>
<dbReference type="AlphaFoldDB" id="A0A915XLW2"/>
<dbReference type="GO" id="GO:0005886">
    <property type="term" value="C:plasma membrane"/>
    <property type="evidence" value="ECO:0007669"/>
    <property type="project" value="UniProtKB-SubCell"/>
</dbReference>
<comment type="subcellular location">
    <subcellularLocation>
        <location evidence="1">Cell membrane</location>
        <topology evidence="1">Multi-pass membrane protein</topology>
    </subcellularLocation>
</comment>
<feature type="transmembrane region" description="Helical" evidence="7">
    <location>
        <begin position="300"/>
        <end position="326"/>
    </location>
</feature>
<feature type="domain" description="Citrate transporter-like" evidence="8">
    <location>
        <begin position="37"/>
        <end position="304"/>
    </location>
</feature>
<sequence length="364" mass="39923">MEGMFSLPTRQKISAYITGEWLLLASVAGLLVTSLCRKGLPAFSRADLEVVYLLATLLVAVRGLEASGLIDYLAHRLEQGRYMALKLTGGAFFLSMVVTNDVALVVLVPLTLSLRTDRKDILVILQALAVNAGSALTPFGNPQNLFLYWYYHIAPARFVAAIAPFSAIFFLLIMLAAFLVRVQDSTERRDGAIRIGGQSVVHAVLLVLVLLSVLRVLPLAVTAAVPLYAICRDRRALRIDYGLLVTFFCFFGLAENLKELLAPTLEHTDHVFLLSALASQMVSNVPATLLFAKFTPHWQALLWGSSVGGFGSLVGSLANLIAWRLYTNHRSTGQPFQFTLQFLGLGYLAFFLGLGLYFCLEFTA</sequence>
<protein>
    <recommendedName>
        <fullName evidence="8">Citrate transporter-like domain-containing protein</fullName>
    </recommendedName>
</protein>
<feature type="transmembrane region" description="Helical" evidence="7">
    <location>
        <begin position="121"/>
        <end position="139"/>
    </location>
</feature>
<evidence type="ECO:0000256" key="4">
    <source>
        <dbReference type="ARBA" id="ARBA00022692"/>
    </source>
</evidence>
<evidence type="ECO:0000256" key="7">
    <source>
        <dbReference type="SAM" id="Phobius"/>
    </source>
</evidence>
<gene>
    <name evidence="9" type="ORF">GF1_29770</name>
</gene>
<name>A0A915XLW2_9BACT</name>
<accession>A0A915XLW2</accession>
<dbReference type="InterPro" id="IPR004680">
    <property type="entry name" value="Cit_transptr-like_dom"/>
</dbReference>
<keyword evidence="6 7" id="KW-0472">Membrane</keyword>